<feature type="transmembrane region" description="Helical" evidence="7">
    <location>
        <begin position="345"/>
        <end position="367"/>
    </location>
</feature>
<evidence type="ECO:0000256" key="6">
    <source>
        <dbReference type="SAM" id="MobiDB-lite"/>
    </source>
</evidence>
<keyword evidence="5 7" id="KW-0472">Membrane</keyword>
<feature type="transmembrane region" description="Helical" evidence="7">
    <location>
        <begin position="21"/>
        <end position="47"/>
    </location>
</feature>
<evidence type="ECO:0000256" key="2">
    <source>
        <dbReference type="ARBA" id="ARBA00022475"/>
    </source>
</evidence>
<dbReference type="AlphaFoldDB" id="A0A7C3R2D3"/>
<feature type="transmembrane region" description="Helical" evidence="7">
    <location>
        <begin position="100"/>
        <end position="121"/>
    </location>
</feature>
<feature type="compositionally biased region" description="Basic and acidic residues" evidence="6">
    <location>
        <begin position="630"/>
        <end position="645"/>
    </location>
</feature>
<feature type="transmembrane region" description="Helical" evidence="7">
    <location>
        <begin position="414"/>
        <end position="437"/>
    </location>
</feature>
<reference evidence="8" key="1">
    <citation type="journal article" date="2020" name="mSystems">
        <title>Genome- and Community-Level Interaction Insights into Carbon Utilization and Element Cycling Functions of Hydrothermarchaeota in Hydrothermal Sediment.</title>
        <authorList>
            <person name="Zhou Z."/>
            <person name="Liu Y."/>
            <person name="Xu W."/>
            <person name="Pan J."/>
            <person name="Luo Z.H."/>
            <person name="Li M."/>
        </authorList>
    </citation>
    <scope>NUCLEOTIDE SEQUENCE [LARGE SCALE GENOMIC DNA]</scope>
    <source>
        <strain evidence="8">SpSt-902</strain>
    </source>
</reference>
<keyword evidence="4 7" id="KW-1133">Transmembrane helix</keyword>
<evidence type="ECO:0000256" key="3">
    <source>
        <dbReference type="ARBA" id="ARBA00022692"/>
    </source>
</evidence>
<gene>
    <name evidence="8" type="ORF">ENX03_01270</name>
</gene>
<feature type="transmembrane region" description="Helical" evidence="7">
    <location>
        <begin position="443"/>
        <end position="459"/>
    </location>
</feature>
<dbReference type="InterPro" id="IPR014729">
    <property type="entry name" value="Rossmann-like_a/b/a_fold"/>
</dbReference>
<dbReference type="Pfam" id="PF13520">
    <property type="entry name" value="AA_permease_2"/>
    <property type="match status" value="1"/>
</dbReference>
<dbReference type="GO" id="GO:0022857">
    <property type="term" value="F:transmembrane transporter activity"/>
    <property type="evidence" value="ECO:0007669"/>
    <property type="project" value="InterPro"/>
</dbReference>
<name>A0A7C3R2D3_9BACT</name>
<feature type="transmembrane region" description="Helical" evidence="7">
    <location>
        <begin position="166"/>
        <end position="191"/>
    </location>
</feature>
<dbReference type="InterPro" id="IPR050367">
    <property type="entry name" value="APC_superfamily"/>
</dbReference>
<dbReference type="Gene3D" id="1.20.1740.10">
    <property type="entry name" value="Amino acid/polyamine transporter I"/>
    <property type="match status" value="1"/>
</dbReference>
<sequence length="658" mass="71999">MALFRIYHNTRTTIARFQQSMLRRVVGIGALYSTGYGDVGSSIYYALGVTTVYAQGASFLAIGIAGLFFIATVLSYAELSSALPESGGSSLFAQRAFGDGGAFFAGWALLLDYILTLAISAFSVGPYLGYFFPLLKNNPQVNVTFTAGLIALLVIVNVFGLKESSWFSLMLTGFDILTQISLMALGVFFLLNFHKIWSQFTMGVAPTWPHFLYGISIAMVAYTGIEAISQMAAEARDPGKSVPRAMFMTMGTTVFLYAGISMVALSAMDPKILSTTWQNDPIAGIAHYMPHVSAFLGPWIAVLGATILTIAANAGLIGVSRLAYSMSNNFLIHPIFRHTTARWKTPVYSLAFFGVLSTAIVAFFPYLDILADLYNYGAMLSFTMTHLALIVLRNKEPNLPRPFKIPLSLVIGRWEVPMTAVFGVMGTGGVFVMVLLFHKYGRVFGTVWMIGGILYYLWFRRHESLPVMQRVQITDLPDTPEKQDPHKLILVATSPTRPSPMLRDVCKVARSDDARITVISVIEVPLTLPLTADMALEEKVARHTLDLCQAIGVEEDVIIDTILAKGRSVGTLLNFHLKKTKADTLVINDTGSAISRTILGAVERSSNTVTIWSFRKVEGSDRTPTPKPRLTGERPIIIKEGRMEKSPAPGPTEAQPPA</sequence>
<evidence type="ECO:0000313" key="8">
    <source>
        <dbReference type="EMBL" id="HFT92573.1"/>
    </source>
</evidence>
<feature type="transmembrane region" description="Helical" evidence="7">
    <location>
        <begin position="299"/>
        <end position="324"/>
    </location>
</feature>
<evidence type="ECO:0000256" key="4">
    <source>
        <dbReference type="ARBA" id="ARBA00022989"/>
    </source>
</evidence>
<organism evidence="8">
    <name type="scientific">Leptospirillum ferriphilum</name>
    <dbReference type="NCBI Taxonomy" id="178606"/>
    <lineage>
        <taxon>Bacteria</taxon>
        <taxon>Pseudomonadati</taxon>
        <taxon>Nitrospirota</taxon>
        <taxon>Nitrospiria</taxon>
        <taxon>Nitrospirales</taxon>
        <taxon>Nitrospiraceae</taxon>
        <taxon>Leptospirillum</taxon>
    </lineage>
</organism>
<dbReference type="InterPro" id="IPR002293">
    <property type="entry name" value="AA/rel_permease1"/>
</dbReference>
<feature type="region of interest" description="Disordered" evidence="6">
    <location>
        <begin position="618"/>
        <end position="658"/>
    </location>
</feature>
<dbReference type="EMBL" id="DTMM01000021">
    <property type="protein sequence ID" value="HFT92573.1"/>
    <property type="molecule type" value="Genomic_DNA"/>
</dbReference>
<protein>
    <submittedName>
        <fullName evidence="8">Universal stress protein</fullName>
    </submittedName>
</protein>
<feature type="compositionally biased region" description="Pro residues" evidence="6">
    <location>
        <begin position="648"/>
        <end position="658"/>
    </location>
</feature>
<accession>A0A7C3R2D3</accession>
<keyword evidence="3 7" id="KW-0812">Transmembrane</keyword>
<dbReference type="PANTHER" id="PTHR42770">
    <property type="entry name" value="AMINO ACID TRANSPORTER-RELATED"/>
    <property type="match status" value="1"/>
</dbReference>
<dbReference type="CDD" id="cd00293">
    <property type="entry name" value="USP-like"/>
    <property type="match status" value="1"/>
</dbReference>
<comment type="subcellular location">
    <subcellularLocation>
        <location evidence="1">Cell membrane</location>
        <topology evidence="1">Multi-pass membrane protein</topology>
    </subcellularLocation>
</comment>
<proteinExistence type="predicted"/>
<feature type="transmembrane region" description="Helical" evidence="7">
    <location>
        <begin position="59"/>
        <end position="79"/>
    </location>
</feature>
<feature type="transmembrane region" description="Helical" evidence="7">
    <location>
        <begin position="141"/>
        <end position="159"/>
    </location>
</feature>
<dbReference type="GO" id="GO:0005886">
    <property type="term" value="C:plasma membrane"/>
    <property type="evidence" value="ECO:0007669"/>
    <property type="project" value="UniProtKB-SubCell"/>
</dbReference>
<comment type="caution">
    <text evidence="8">The sequence shown here is derived from an EMBL/GenBank/DDBJ whole genome shotgun (WGS) entry which is preliminary data.</text>
</comment>
<dbReference type="Gene3D" id="3.40.50.620">
    <property type="entry name" value="HUPs"/>
    <property type="match status" value="1"/>
</dbReference>
<keyword evidence="2" id="KW-1003">Cell membrane</keyword>
<evidence type="ECO:0000256" key="5">
    <source>
        <dbReference type="ARBA" id="ARBA00023136"/>
    </source>
</evidence>
<feature type="transmembrane region" description="Helical" evidence="7">
    <location>
        <begin position="245"/>
        <end position="268"/>
    </location>
</feature>
<evidence type="ECO:0000256" key="1">
    <source>
        <dbReference type="ARBA" id="ARBA00004651"/>
    </source>
</evidence>
<evidence type="ECO:0000256" key="7">
    <source>
        <dbReference type="SAM" id="Phobius"/>
    </source>
</evidence>
<feature type="transmembrane region" description="Helical" evidence="7">
    <location>
        <begin position="211"/>
        <end position="233"/>
    </location>
</feature>
<dbReference type="PANTHER" id="PTHR42770:SF11">
    <property type="entry name" value="INNER MEMBRANE TRANSPORT PROTEIN YBAT"/>
    <property type="match status" value="1"/>
</dbReference>